<reference evidence="2" key="1">
    <citation type="journal article" date="2022" name="Int. J. Mol. Sci.">
        <title>Draft Genome of Tanacetum Coccineum: Genomic Comparison of Closely Related Tanacetum-Family Plants.</title>
        <authorList>
            <person name="Yamashiro T."/>
            <person name="Shiraishi A."/>
            <person name="Nakayama K."/>
            <person name="Satake H."/>
        </authorList>
    </citation>
    <scope>NUCLEOTIDE SEQUENCE</scope>
</reference>
<comment type="caution">
    <text evidence="2">The sequence shown here is derived from an EMBL/GenBank/DDBJ whole genome shotgun (WGS) entry which is preliminary data.</text>
</comment>
<evidence type="ECO:0000313" key="2">
    <source>
        <dbReference type="EMBL" id="GJS58255.1"/>
    </source>
</evidence>
<proteinExistence type="predicted"/>
<feature type="compositionally biased region" description="Gly residues" evidence="1">
    <location>
        <begin position="1043"/>
        <end position="1061"/>
    </location>
</feature>
<gene>
    <name evidence="2" type="ORF">Tco_0653039</name>
</gene>
<feature type="compositionally biased region" description="Basic and acidic residues" evidence="1">
    <location>
        <begin position="1063"/>
        <end position="1074"/>
    </location>
</feature>
<reference evidence="2" key="2">
    <citation type="submission" date="2022-01" db="EMBL/GenBank/DDBJ databases">
        <authorList>
            <person name="Yamashiro T."/>
            <person name="Shiraishi A."/>
            <person name="Satake H."/>
            <person name="Nakayama K."/>
        </authorList>
    </citation>
    <scope>NUCLEOTIDE SEQUENCE</scope>
</reference>
<organism evidence="2 3">
    <name type="scientific">Tanacetum coccineum</name>
    <dbReference type="NCBI Taxonomy" id="301880"/>
    <lineage>
        <taxon>Eukaryota</taxon>
        <taxon>Viridiplantae</taxon>
        <taxon>Streptophyta</taxon>
        <taxon>Embryophyta</taxon>
        <taxon>Tracheophyta</taxon>
        <taxon>Spermatophyta</taxon>
        <taxon>Magnoliopsida</taxon>
        <taxon>eudicotyledons</taxon>
        <taxon>Gunneridae</taxon>
        <taxon>Pentapetalae</taxon>
        <taxon>asterids</taxon>
        <taxon>campanulids</taxon>
        <taxon>Asterales</taxon>
        <taxon>Asteraceae</taxon>
        <taxon>Asteroideae</taxon>
        <taxon>Anthemideae</taxon>
        <taxon>Anthemidinae</taxon>
        <taxon>Tanacetum</taxon>
    </lineage>
</organism>
<sequence>MPVFIRVFQLEDDRCRVFSAPLVSIQLLEVQILGGGVTFGAISPWHLFCNEIFKGGMVRMHYAFCFMIDVRTEFLGKIHYASNSVSVVISVVSFVLQSRASVMSIFQCCGKLDAVIGKDEWSILLKEDGSLREVVFAGVASFNFDSQCTPPSGNPNVVGITLFSFATTSHSSLLCLNVRKFPSEELACGTLAPFYVERTFSQHQLLAIMTGYCCRLQNALLEMGVGSSLSSTSVDDPPNNVIIEVRARQGSLEVRANSRKFLFIPKFHRICRFVHCLITALFIITPRRIWKRNEDLPERWTGCGTLVAKEGLHFGPLSPWGIGFTTEKVGIGWSLVCKHARVVIPAKSSLGRCCPINVAMKWWTVIDEEWAPPQVNTLSSTALTGARCMELEQSWFSCLRAMLGSNILSSAKSDKQLWVEEFVLPWHQLPLARDIRIASLTSVGALEHWSHSFVCLPLGLYGTDLPEWVFLYEGARITYWQVLLVVGETLLTGTEIDEAEGCVEGVEGGEWEWGLREGVGGSWDLGRMEEGVRLEVTGRRKEVDRRDGRGGGGVGGRCGGGDEEVGEEGTWRRGGVRRGGGQGGEEGERKGRKLSGRGGGVVGMAGRMGRRRVRVGEDGEEGGWWQEGGGGKLGKKYCGGWIGRNREGGGPERVMVGFGRRNCFGNGVGWGEIGVDGEWEVEASGGRIKGDDMEGDSLGGWMAWGMGEWNEEEGRTLWEEAVGFSEEEGTGGGVGEEFGRRMGRGGTWGGCAVDWICCGGREEEGGGTGEAGCWRGDGGSMDGRSGGGSVGWDVEIWGRRRSDRMWRWRNGRWIRNSVETGVDLVGGRGEGGRGEDLEEVDWMGWDEGLDGWEGGGVGLAKGSRGVSGGIGDGDSRRWKEDGAMEGGRLGGRGVGGGVDGGLREGERWVRSGRWGKRGMDGGVWSDAWTWEDGGGLGEDGGTEGNLDGPGGWKAGRVRVKAGLVGNGWWIGRGRTREEGLGLVVWRRGLGRCGWMGKDEDWWRGRVCVEDDNVALLADWMADFMGGESLEERGEDWEWRNGEWGDGMGGWSDGPGGGGGRRWVGRDWRSDVEGK</sequence>
<feature type="compositionally biased region" description="Gly residues" evidence="1">
    <location>
        <begin position="550"/>
        <end position="559"/>
    </location>
</feature>
<protein>
    <submittedName>
        <fullName evidence="2">Uncharacterized protein</fullName>
    </submittedName>
</protein>
<feature type="region of interest" description="Disordered" evidence="1">
    <location>
        <begin position="1040"/>
        <end position="1074"/>
    </location>
</feature>
<accession>A0ABQ4X020</accession>
<keyword evidence="3" id="KW-1185">Reference proteome</keyword>
<dbReference type="Proteomes" id="UP001151760">
    <property type="component" value="Unassembled WGS sequence"/>
</dbReference>
<feature type="region of interest" description="Disordered" evidence="1">
    <location>
        <begin position="543"/>
        <end position="601"/>
    </location>
</feature>
<evidence type="ECO:0000313" key="3">
    <source>
        <dbReference type="Proteomes" id="UP001151760"/>
    </source>
</evidence>
<evidence type="ECO:0000256" key="1">
    <source>
        <dbReference type="SAM" id="MobiDB-lite"/>
    </source>
</evidence>
<dbReference type="EMBL" id="BQNB010009066">
    <property type="protein sequence ID" value="GJS58255.1"/>
    <property type="molecule type" value="Genomic_DNA"/>
</dbReference>
<name>A0ABQ4X020_9ASTR</name>